<feature type="transmembrane region" description="Helical" evidence="7">
    <location>
        <begin position="12"/>
        <end position="34"/>
    </location>
</feature>
<feature type="domain" description="Tripartite ATP-independent periplasmic transporters DctQ component" evidence="8">
    <location>
        <begin position="28"/>
        <end position="153"/>
    </location>
</feature>
<keyword evidence="4 7" id="KW-0812">Transmembrane</keyword>
<reference evidence="9" key="1">
    <citation type="submission" date="2022-10" db="EMBL/GenBank/DDBJ databases">
        <title>Hoeflea sp. G2-23, isolated from marine algae.</title>
        <authorList>
            <person name="Kristyanto S."/>
            <person name="Kim J.M."/>
            <person name="Jeon C.O."/>
        </authorList>
    </citation>
    <scope>NUCLEOTIDE SEQUENCE</scope>
    <source>
        <strain evidence="9">G2-23</strain>
    </source>
</reference>
<dbReference type="RefSeq" id="WP_267654278.1">
    <property type="nucleotide sequence ID" value="NZ_JAOVZR010000001.1"/>
</dbReference>
<comment type="function">
    <text evidence="7">Part of the tripartite ATP-independent periplasmic (TRAP) transport system.</text>
</comment>
<evidence type="ECO:0000256" key="3">
    <source>
        <dbReference type="ARBA" id="ARBA00022475"/>
    </source>
</evidence>
<evidence type="ECO:0000256" key="4">
    <source>
        <dbReference type="ARBA" id="ARBA00022692"/>
    </source>
</evidence>
<comment type="caution">
    <text evidence="9">The sequence shown here is derived from an EMBL/GenBank/DDBJ whole genome shotgun (WGS) entry which is preliminary data.</text>
</comment>
<name>A0ABT3ZAS7_9HYPH</name>
<protein>
    <recommendedName>
        <fullName evidence="7">TRAP transporter small permease protein</fullName>
    </recommendedName>
</protein>
<feature type="transmembrane region" description="Helical" evidence="7">
    <location>
        <begin position="54"/>
        <end position="72"/>
    </location>
</feature>
<evidence type="ECO:0000256" key="5">
    <source>
        <dbReference type="ARBA" id="ARBA00022989"/>
    </source>
</evidence>
<gene>
    <name evidence="9" type="ORF">OEG84_13810</name>
</gene>
<feature type="transmembrane region" description="Helical" evidence="7">
    <location>
        <begin position="93"/>
        <end position="114"/>
    </location>
</feature>
<keyword evidence="10" id="KW-1185">Reference proteome</keyword>
<comment type="similarity">
    <text evidence="7">Belongs to the TRAP transporter small permease family.</text>
</comment>
<evidence type="ECO:0000256" key="1">
    <source>
        <dbReference type="ARBA" id="ARBA00004651"/>
    </source>
</evidence>
<organism evidence="9 10">
    <name type="scientific">Hoeflea algicola</name>
    <dbReference type="NCBI Taxonomy" id="2983763"/>
    <lineage>
        <taxon>Bacteria</taxon>
        <taxon>Pseudomonadati</taxon>
        <taxon>Pseudomonadota</taxon>
        <taxon>Alphaproteobacteria</taxon>
        <taxon>Hyphomicrobiales</taxon>
        <taxon>Rhizobiaceae</taxon>
        <taxon>Hoeflea</taxon>
    </lineage>
</organism>
<evidence type="ECO:0000313" key="10">
    <source>
        <dbReference type="Proteomes" id="UP001073227"/>
    </source>
</evidence>
<evidence type="ECO:0000256" key="2">
    <source>
        <dbReference type="ARBA" id="ARBA00022448"/>
    </source>
</evidence>
<evidence type="ECO:0000313" key="9">
    <source>
        <dbReference type="EMBL" id="MCY0148743.1"/>
    </source>
</evidence>
<feature type="transmembrane region" description="Helical" evidence="7">
    <location>
        <begin position="134"/>
        <end position="157"/>
    </location>
</feature>
<keyword evidence="3" id="KW-1003">Cell membrane</keyword>
<comment type="subcellular location">
    <subcellularLocation>
        <location evidence="7">Cell inner membrane</location>
        <topology evidence="7">Multi-pass membrane protein</topology>
    </subcellularLocation>
    <subcellularLocation>
        <location evidence="1">Cell membrane</location>
        <topology evidence="1">Multi-pass membrane protein</topology>
    </subcellularLocation>
</comment>
<keyword evidence="5 7" id="KW-1133">Transmembrane helix</keyword>
<keyword evidence="7" id="KW-0997">Cell inner membrane</keyword>
<evidence type="ECO:0000256" key="7">
    <source>
        <dbReference type="RuleBase" id="RU369079"/>
    </source>
</evidence>
<keyword evidence="2 7" id="KW-0813">Transport</keyword>
<dbReference type="EMBL" id="JAOVZR010000001">
    <property type="protein sequence ID" value="MCY0148743.1"/>
    <property type="molecule type" value="Genomic_DNA"/>
</dbReference>
<sequence>MFERIDRLIRWLAAVMAILGGIALIAVILSTVASVSGRALLFIGLGPIRGDFELVELGTGFAVFAFLPWTQINRQHASVEILTMHMGGVINRLIDLVGDGLMFAIAVLLAWKHWQGTLDKLAYGETTFVIQYPLWWAYASGLVGAFGFVLISFWCVILSIRAFVTGRDQVHGEIVH</sequence>
<dbReference type="Pfam" id="PF04290">
    <property type="entry name" value="DctQ"/>
    <property type="match status" value="1"/>
</dbReference>
<comment type="subunit">
    <text evidence="7">The complex comprises the extracytoplasmic solute receptor protein and the two transmembrane proteins.</text>
</comment>
<dbReference type="InterPro" id="IPR055348">
    <property type="entry name" value="DctQ"/>
</dbReference>
<accession>A0ABT3ZAS7</accession>
<proteinExistence type="inferred from homology"/>
<keyword evidence="6 7" id="KW-0472">Membrane</keyword>
<evidence type="ECO:0000259" key="8">
    <source>
        <dbReference type="Pfam" id="PF04290"/>
    </source>
</evidence>
<evidence type="ECO:0000256" key="6">
    <source>
        <dbReference type="ARBA" id="ARBA00023136"/>
    </source>
</evidence>
<dbReference type="Proteomes" id="UP001073227">
    <property type="component" value="Unassembled WGS sequence"/>
</dbReference>